<comment type="subcellular location">
    <subcellularLocation>
        <location evidence="1">Endoplasmic reticulum membrane</location>
        <topology evidence="1">Multi-pass membrane protein</topology>
    </subcellularLocation>
</comment>
<comment type="catalytic activity">
    <reaction evidence="12">
        <text>a di-trans,poly-cis-dolichyl beta-D-mannosyl phosphate + L-threonyl-[protein] = 3-O-(alpha-D-mannosyl)-L-threonyl-[protein] + a di-trans,poly-cis-dolichyl phosphate + H(+)</text>
        <dbReference type="Rhea" id="RHEA:53396"/>
        <dbReference type="Rhea" id="RHEA-COMP:11060"/>
        <dbReference type="Rhea" id="RHEA-COMP:13547"/>
        <dbReference type="Rhea" id="RHEA-COMP:19498"/>
        <dbReference type="Rhea" id="RHEA-COMP:19501"/>
        <dbReference type="ChEBI" id="CHEBI:15378"/>
        <dbReference type="ChEBI" id="CHEBI:30013"/>
        <dbReference type="ChEBI" id="CHEBI:57683"/>
        <dbReference type="ChEBI" id="CHEBI:58211"/>
        <dbReference type="ChEBI" id="CHEBI:137323"/>
        <dbReference type="EC" id="2.4.1.109"/>
    </reaction>
</comment>
<organism evidence="16 17">
    <name type="scientific">Acanthosepion pharaonis</name>
    <name type="common">Pharaoh cuttlefish</name>
    <name type="synonym">Sepia pharaonis</name>
    <dbReference type="NCBI Taxonomy" id="158019"/>
    <lineage>
        <taxon>Eukaryota</taxon>
        <taxon>Metazoa</taxon>
        <taxon>Spiralia</taxon>
        <taxon>Lophotrochozoa</taxon>
        <taxon>Mollusca</taxon>
        <taxon>Cephalopoda</taxon>
        <taxon>Coleoidea</taxon>
        <taxon>Decapodiformes</taxon>
        <taxon>Sepiida</taxon>
        <taxon>Sepiina</taxon>
        <taxon>Sepiidae</taxon>
        <taxon>Acanthosepion</taxon>
    </lineage>
</organism>
<dbReference type="EC" id="2.4.1.109" evidence="4"/>
<dbReference type="OrthoDB" id="292747at2759"/>
<dbReference type="CDD" id="cd23281">
    <property type="entry name" value="beta-trefoil_MIR_POMT1"/>
    <property type="match status" value="1"/>
</dbReference>
<dbReference type="GO" id="GO:0004169">
    <property type="term" value="F:dolichyl-phosphate-mannose-protein mannosyltransferase activity"/>
    <property type="evidence" value="ECO:0007669"/>
    <property type="project" value="UniProtKB-EC"/>
</dbReference>
<keyword evidence="11 14" id="KW-0472">Membrane</keyword>
<feature type="domain" description="MIR" evidence="15">
    <location>
        <begin position="439"/>
        <end position="496"/>
    </location>
</feature>
<dbReference type="GO" id="GO:0005789">
    <property type="term" value="C:endoplasmic reticulum membrane"/>
    <property type="evidence" value="ECO:0007669"/>
    <property type="project" value="UniProtKB-SubCell"/>
</dbReference>
<name>A0A812C398_ACAPH</name>
<reference evidence="16" key="1">
    <citation type="submission" date="2021-01" db="EMBL/GenBank/DDBJ databases">
        <authorList>
            <person name="Li R."/>
            <person name="Bekaert M."/>
        </authorList>
    </citation>
    <scope>NUCLEOTIDE SEQUENCE</scope>
    <source>
        <strain evidence="16">Farmed</strain>
    </source>
</reference>
<evidence type="ECO:0000256" key="5">
    <source>
        <dbReference type="ARBA" id="ARBA00022676"/>
    </source>
</evidence>
<evidence type="ECO:0000256" key="10">
    <source>
        <dbReference type="ARBA" id="ARBA00022989"/>
    </source>
</evidence>
<keyword evidence="10 14" id="KW-1133">Transmembrane helix</keyword>
<feature type="transmembrane region" description="Helical" evidence="14">
    <location>
        <begin position="688"/>
        <end position="707"/>
    </location>
</feature>
<evidence type="ECO:0000256" key="8">
    <source>
        <dbReference type="ARBA" id="ARBA00022737"/>
    </source>
</evidence>
<dbReference type="Pfam" id="PF02366">
    <property type="entry name" value="PMT"/>
    <property type="match status" value="1"/>
</dbReference>
<dbReference type="Gene3D" id="2.80.10.50">
    <property type="match status" value="1"/>
</dbReference>
<dbReference type="InterPro" id="IPR036300">
    <property type="entry name" value="MIR_dom_sf"/>
</dbReference>
<accession>A0A812C398</accession>
<dbReference type="AlphaFoldDB" id="A0A812C398"/>
<dbReference type="PANTHER" id="PTHR10050:SF51">
    <property type="entry name" value="PROTEIN O-MANNOSYL-TRANSFERASE 1"/>
    <property type="match status" value="1"/>
</dbReference>
<feature type="transmembrane region" description="Helical" evidence="14">
    <location>
        <begin position="719"/>
        <end position="743"/>
    </location>
</feature>
<evidence type="ECO:0000256" key="4">
    <source>
        <dbReference type="ARBA" id="ARBA00012839"/>
    </source>
</evidence>
<dbReference type="SUPFAM" id="SSF82109">
    <property type="entry name" value="MIR domain"/>
    <property type="match status" value="1"/>
</dbReference>
<comment type="similarity">
    <text evidence="3">Belongs to the glycosyltransferase 39 family.</text>
</comment>
<evidence type="ECO:0000256" key="13">
    <source>
        <dbReference type="ARBA" id="ARBA00045102"/>
    </source>
</evidence>
<evidence type="ECO:0000256" key="14">
    <source>
        <dbReference type="SAM" id="Phobius"/>
    </source>
</evidence>
<evidence type="ECO:0000256" key="11">
    <source>
        <dbReference type="ARBA" id="ARBA00023136"/>
    </source>
</evidence>
<dbReference type="Pfam" id="PF02815">
    <property type="entry name" value="MIR"/>
    <property type="match status" value="1"/>
</dbReference>
<evidence type="ECO:0000256" key="7">
    <source>
        <dbReference type="ARBA" id="ARBA00022692"/>
    </source>
</evidence>
<dbReference type="Pfam" id="PF16192">
    <property type="entry name" value="PMT_4TMC"/>
    <property type="match status" value="1"/>
</dbReference>
<evidence type="ECO:0000256" key="6">
    <source>
        <dbReference type="ARBA" id="ARBA00022679"/>
    </source>
</evidence>
<evidence type="ECO:0000256" key="9">
    <source>
        <dbReference type="ARBA" id="ARBA00022824"/>
    </source>
</evidence>
<evidence type="ECO:0000256" key="12">
    <source>
        <dbReference type="ARBA" id="ARBA00045085"/>
    </source>
</evidence>
<evidence type="ECO:0000256" key="3">
    <source>
        <dbReference type="ARBA" id="ARBA00007222"/>
    </source>
</evidence>
<gene>
    <name evidence="16" type="ORF">SPHA_27525</name>
</gene>
<evidence type="ECO:0000256" key="1">
    <source>
        <dbReference type="ARBA" id="ARBA00004477"/>
    </source>
</evidence>
<dbReference type="SMART" id="SM00472">
    <property type="entry name" value="MIR"/>
    <property type="match status" value="2"/>
</dbReference>
<evidence type="ECO:0000256" key="2">
    <source>
        <dbReference type="ARBA" id="ARBA00004922"/>
    </source>
</evidence>
<comment type="caution">
    <text evidence="16">The sequence shown here is derived from an EMBL/GenBank/DDBJ whole genome shotgun (WGS) entry which is preliminary data.</text>
</comment>
<feature type="transmembrane region" description="Helical" evidence="14">
    <location>
        <begin position="649"/>
        <end position="668"/>
    </location>
</feature>
<feature type="transmembrane region" description="Helical" evidence="14">
    <location>
        <begin position="227"/>
        <end position="247"/>
    </location>
</feature>
<keyword evidence="6 16" id="KW-0808">Transferase</keyword>
<dbReference type="InterPro" id="IPR027005">
    <property type="entry name" value="PMT-like"/>
</dbReference>
<comment type="catalytic activity">
    <reaction evidence="13">
        <text>a di-trans,poly-cis-dolichyl beta-D-mannosyl phosphate + L-seryl-[protein] = 3-O-(alpha-D-mannosyl)-L-seryl-[protein] + a di-trans,poly-cis-dolichyl phosphate + H(+)</text>
        <dbReference type="Rhea" id="RHEA:17377"/>
        <dbReference type="Rhea" id="RHEA-COMP:9863"/>
        <dbReference type="Rhea" id="RHEA-COMP:13546"/>
        <dbReference type="Rhea" id="RHEA-COMP:19498"/>
        <dbReference type="Rhea" id="RHEA-COMP:19501"/>
        <dbReference type="ChEBI" id="CHEBI:15378"/>
        <dbReference type="ChEBI" id="CHEBI:29999"/>
        <dbReference type="ChEBI" id="CHEBI:57683"/>
        <dbReference type="ChEBI" id="CHEBI:58211"/>
        <dbReference type="ChEBI" id="CHEBI:137321"/>
        <dbReference type="EC" id="2.4.1.109"/>
    </reaction>
</comment>
<feature type="transmembrane region" description="Helical" evidence="14">
    <location>
        <begin position="307"/>
        <end position="332"/>
    </location>
</feature>
<dbReference type="PROSITE" id="PS50919">
    <property type="entry name" value="MIR"/>
    <property type="match status" value="1"/>
</dbReference>
<dbReference type="EMBL" id="CAHIKZ030001071">
    <property type="protein sequence ID" value="CAE1251453.1"/>
    <property type="molecule type" value="Genomic_DNA"/>
</dbReference>
<feature type="transmembrane region" description="Helical" evidence="14">
    <location>
        <begin position="253"/>
        <end position="286"/>
    </location>
</feature>
<protein>
    <recommendedName>
        <fullName evidence="4">dolichyl-phosphate-mannose--protein mannosyltransferase</fullName>
        <ecNumber evidence="4">2.4.1.109</ecNumber>
    </recommendedName>
</protein>
<sequence length="768" mass="88105">MIATSSLLSQAIPGDAVKCCYNTTLTTGKSSIFFFSFFHIEFRKSKSDTNSLPKERDQGDGAPGFVSNSEKMVESKPFSIKLEVDIVQILLFIGALVTRTWQIGLPHAVVFDELHFSKFVSLYLQNTFFFDIHPPLGKLLLSLAGHYTGFEGNVSFDKIGTDYPDSVPVGQLRLLPAIFGSLLVPLVYQIAVELHMSRWAALLAASFVLFDNAVLVQSRFILMEGMLLFFMALAILSFLKFRFIYHSDFSLHWWFWLTLTGFSFTCAFSIKYIGLMTMLLIILLIAKDYWWMLADILKSDLCLIQHFCARVLCLVLIPLFLYVGIFFIHLSLLTKAGPHDNVMTSAFQASLEGGLAALTKGQPLNVVYGSQITLRFSNNQSPSRPCWLHSHPHVYPIRYPDGRGSSHQQQVTCYIFKDLYNWWIIKHPNSNTLMVSDPPQPVKHGDLIQLVHGLTGRALNSHDVAAPMSPQNQEVSCYIDYNVSMAAQNLWKVELINRKQLPEWGFHQLEVVTDHLTDQTHTIWNVEEHRYTRSPEKEGQARELSQAEMIPSEPTHLSLWAKFCELQMKMIFSNHDIDLEHKYSSGPLEWPLLDKNVAYWISPETNAQIHLLGNIFIWYFSTVALLVYIVVWLCYILTRQRLAFHLNEAEWNHFVFVGQLLLGGYFLHYLPHFVTDRTMFLHQYLPAFLFKVITCAALFDHVLSVASRFSQSLATMLKYLTVIIIFVTVIVFIYFAAFSYGTIPLTAQDIQQMMWKESWDFLILNKRK</sequence>
<dbReference type="UniPathway" id="UPA00378"/>
<keyword evidence="7 14" id="KW-0812">Transmembrane</keyword>
<dbReference type="InterPro" id="IPR016093">
    <property type="entry name" value="MIR_motif"/>
</dbReference>
<dbReference type="PANTHER" id="PTHR10050">
    <property type="entry name" value="DOLICHYL-PHOSPHATE-MANNOSE--PROTEIN MANNOSYLTRANSFERASE"/>
    <property type="match status" value="1"/>
</dbReference>
<keyword evidence="9" id="KW-0256">Endoplasmic reticulum</keyword>
<evidence type="ECO:0000313" key="16">
    <source>
        <dbReference type="EMBL" id="CAE1251453.1"/>
    </source>
</evidence>
<proteinExistence type="inferred from homology"/>
<dbReference type="InterPro" id="IPR003342">
    <property type="entry name" value="ArnT-like_N"/>
</dbReference>
<comment type="pathway">
    <text evidence="2">Protein modification; protein glycosylation.</text>
</comment>
<dbReference type="InterPro" id="IPR032421">
    <property type="entry name" value="PMT_4TMC"/>
</dbReference>
<feature type="transmembrane region" description="Helical" evidence="14">
    <location>
        <begin position="616"/>
        <end position="637"/>
    </location>
</feature>
<keyword evidence="17" id="KW-1185">Reference proteome</keyword>
<keyword evidence="5 16" id="KW-0328">Glycosyltransferase</keyword>
<evidence type="ECO:0000259" key="15">
    <source>
        <dbReference type="PROSITE" id="PS50919"/>
    </source>
</evidence>
<keyword evidence="8" id="KW-0677">Repeat</keyword>
<evidence type="ECO:0000313" key="17">
    <source>
        <dbReference type="Proteomes" id="UP000597762"/>
    </source>
</evidence>
<dbReference type="Proteomes" id="UP000597762">
    <property type="component" value="Unassembled WGS sequence"/>
</dbReference>